<feature type="domain" description="Ribosome maturation factor RimP N-terminal" evidence="4">
    <location>
        <begin position="11"/>
        <end position="79"/>
    </location>
</feature>
<keyword evidence="1 3" id="KW-0963">Cytoplasm</keyword>
<dbReference type="PANTHER" id="PTHR33867">
    <property type="entry name" value="RIBOSOME MATURATION FACTOR RIMP"/>
    <property type="match status" value="1"/>
</dbReference>
<organism evidence="5 6">
    <name type="scientific">candidate division TA06 bacterium B3_TA06</name>
    <dbReference type="NCBI Taxonomy" id="2012487"/>
    <lineage>
        <taxon>Bacteria</taxon>
        <taxon>Bacteria division TA06</taxon>
    </lineage>
</organism>
<sequence>MSAVSEGLERLVADVIKEHGCSLYHLERKGNWLQVYVDKKGGATLGDCEEISRALSLNLVASRDEWRRLALDVSTPGIERKLYTPAHYRSAVGERLRIEIEGEVIEGHLKEANEEAIVIEIEAGAGRRLIYNEILSAQVQRATEELFKRR</sequence>
<comment type="caution">
    <text evidence="5">The sequence shown here is derived from an EMBL/GenBank/DDBJ whole genome shotgun (WGS) entry which is preliminary data.</text>
</comment>
<comment type="similarity">
    <text evidence="3">Belongs to the RimP family.</text>
</comment>
<dbReference type="AlphaFoldDB" id="A0A532VB02"/>
<dbReference type="InterPro" id="IPR003728">
    <property type="entry name" value="Ribosome_maturation_RimP"/>
</dbReference>
<dbReference type="EMBL" id="NJBO01000001">
    <property type="protein sequence ID" value="TKJ44348.1"/>
    <property type="molecule type" value="Genomic_DNA"/>
</dbReference>
<evidence type="ECO:0000313" key="6">
    <source>
        <dbReference type="Proteomes" id="UP000317778"/>
    </source>
</evidence>
<protein>
    <recommendedName>
        <fullName evidence="3">Ribosome maturation factor RimP</fullName>
    </recommendedName>
</protein>
<name>A0A532VB02_UNCT6</name>
<gene>
    <name evidence="3" type="primary">rimP</name>
    <name evidence="5" type="ORF">CEE36_00995</name>
</gene>
<evidence type="ECO:0000256" key="3">
    <source>
        <dbReference type="HAMAP-Rule" id="MF_01077"/>
    </source>
</evidence>
<dbReference type="CDD" id="cd01734">
    <property type="entry name" value="YlxS_C"/>
    <property type="match status" value="1"/>
</dbReference>
<accession>A0A532VB02</accession>
<dbReference type="GO" id="GO:0000028">
    <property type="term" value="P:ribosomal small subunit assembly"/>
    <property type="evidence" value="ECO:0007669"/>
    <property type="project" value="TreeGrafter"/>
</dbReference>
<dbReference type="Proteomes" id="UP000317778">
    <property type="component" value="Unassembled WGS sequence"/>
</dbReference>
<comment type="function">
    <text evidence="3">Required for maturation of 30S ribosomal subunits.</text>
</comment>
<evidence type="ECO:0000256" key="1">
    <source>
        <dbReference type="ARBA" id="ARBA00022490"/>
    </source>
</evidence>
<dbReference type="GO" id="GO:0005829">
    <property type="term" value="C:cytosol"/>
    <property type="evidence" value="ECO:0007669"/>
    <property type="project" value="TreeGrafter"/>
</dbReference>
<dbReference type="InterPro" id="IPR028998">
    <property type="entry name" value="RimP_C"/>
</dbReference>
<evidence type="ECO:0000256" key="2">
    <source>
        <dbReference type="ARBA" id="ARBA00022517"/>
    </source>
</evidence>
<evidence type="ECO:0000259" key="4">
    <source>
        <dbReference type="Pfam" id="PF02576"/>
    </source>
</evidence>
<dbReference type="InterPro" id="IPR035956">
    <property type="entry name" value="RimP_N_sf"/>
</dbReference>
<keyword evidence="2 3" id="KW-0690">Ribosome biogenesis</keyword>
<dbReference type="Pfam" id="PF02576">
    <property type="entry name" value="RimP_N"/>
    <property type="match status" value="1"/>
</dbReference>
<dbReference type="PANTHER" id="PTHR33867:SF1">
    <property type="entry name" value="RIBOSOME MATURATION FACTOR RIMP"/>
    <property type="match status" value="1"/>
</dbReference>
<dbReference type="HAMAP" id="MF_01077">
    <property type="entry name" value="RimP"/>
    <property type="match status" value="1"/>
</dbReference>
<dbReference type="InterPro" id="IPR028989">
    <property type="entry name" value="RimP_N"/>
</dbReference>
<comment type="subcellular location">
    <subcellularLocation>
        <location evidence="3">Cytoplasm</location>
    </subcellularLocation>
</comment>
<dbReference type="GO" id="GO:0006412">
    <property type="term" value="P:translation"/>
    <property type="evidence" value="ECO:0007669"/>
    <property type="project" value="TreeGrafter"/>
</dbReference>
<evidence type="ECO:0000313" key="5">
    <source>
        <dbReference type="EMBL" id="TKJ44348.1"/>
    </source>
</evidence>
<proteinExistence type="inferred from homology"/>
<dbReference type="Gene3D" id="3.30.300.70">
    <property type="entry name" value="RimP-like superfamily, N-terminal"/>
    <property type="match status" value="1"/>
</dbReference>
<dbReference type="SUPFAM" id="SSF75420">
    <property type="entry name" value="YhbC-like, N-terminal domain"/>
    <property type="match status" value="1"/>
</dbReference>
<reference evidence="5 6" key="1">
    <citation type="submission" date="2017-06" db="EMBL/GenBank/DDBJ databases">
        <title>Novel microbial phyla capable of carbon fixation and sulfur reduction in deep-sea sediments.</title>
        <authorList>
            <person name="Huang J."/>
            <person name="Baker B."/>
            <person name="Wang Y."/>
        </authorList>
    </citation>
    <scope>NUCLEOTIDE SEQUENCE [LARGE SCALE GENOMIC DNA]</scope>
    <source>
        <strain evidence="5">B3_TA06</strain>
    </source>
</reference>